<dbReference type="Pfam" id="PF20068">
    <property type="entry name" value="Amphi-Trp"/>
    <property type="match status" value="1"/>
</dbReference>
<dbReference type="RefSeq" id="WP_089234874.1">
    <property type="nucleotide sequence ID" value="NZ_FZOY01000009.1"/>
</dbReference>
<evidence type="ECO:0000313" key="3">
    <source>
        <dbReference type="Proteomes" id="UP000198426"/>
    </source>
</evidence>
<dbReference type="AlphaFoldDB" id="A0A239LEV7"/>
<keyword evidence="3" id="KW-1185">Reference proteome</keyword>
<dbReference type="OrthoDB" id="5422838at2"/>
<gene>
    <name evidence="2" type="ORF">SAMN05421757_109129</name>
</gene>
<evidence type="ECO:0000313" key="2">
    <source>
        <dbReference type="EMBL" id="SNT28064.1"/>
    </source>
</evidence>
<evidence type="ECO:0000259" key="1">
    <source>
        <dbReference type="Pfam" id="PF20068"/>
    </source>
</evidence>
<dbReference type="Proteomes" id="UP000198426">
    <property type="component" value="Unassembled WGS sequence"/>
</dbReference>
<dbReference type="EMBL" id="FZOY01000009">
    <property type="protein sequence ID" value="SNT28064.1"/>
    <property type="molecule type" value="Genomic_DNA"/>
</dbReference>
<reference evidence="2 3" key="1">
    <citation type="submission" date="2017-06" db="EMBL/GenBank/DDBJ databases">
        <authorList>
            <person name="Kim H.J."/>
            <person name="Triplett B.A."/>
        </authorList>
    </citation>
    <scope>NUCLEOTIDE SEQUENCE [LARGE SCALE GENOMIC DNA]</scope>
    <source>
        <strain evidence="2 3">DSM 29339</strain>
    </source>
</reference>
<feature type="domain" description="Amphi-Trp" evidence="1">
    <location>
        <begin position="2"/>
        <end position="79"/>
    </location>
</feature>
<dbReference type="InterPro" id="IPR027598">
    <property type="entry name" value="Amphi-Trp_dom"/>
</dbReference>
<organism evidence="2 3">
    <name type="scientific">Tropicimonas sediminicola</name>
    <dbReference type="NCBI Taxonomy" id="1031541"/>
    <lineage>
        <taxon>Bacteria</taxon>
        <taxon>Pseudomonadati</taxon>
        <taxon>Pseudomonadota</taxon>
        <taxon>Alphaproteobacteria</taxon>
        <taxon>Rhodobacterales</taxon>
        <taxon>Roseobacteraceae</taxon>
        <taxon>Tropicimonas</taxon>
    </lineage>
</organism>
<protein>
    <submittedName>
        <fullName evidence="2">Amphi-Trp domain-containing protein</fullName>
    </submittedName>
</protein>
<proteinExistence type="predicted"/>
<name>A0A239LEV7_9RHOB</name>
<dbReference type="NCBIfam" id="TIGR04354">
    <property type="entry name" value="amphi-Trp"/>
    <property type="match status" value="1"/>
</dbReference>
<accession>A0A239LEV7</accession>
<sequence>MKNDGEFRHESLQSRKTIKALLEAVTKGIGKGQLTLSDDENEIVLEPDGLLTLRLRGNRNGGNCRLDIRITWSDEPDAQADRPAPKVS</sequence>